<comment type="similarity">
    <text evidence="1">Belongs to the glycosyl hydrolase 13 family.</text>
</comment>
<dbReference type="Gene3D" id="3.20.20.80">
    <property type="entry name" value="Glycosidases"/>
    <property type="match status" value="1"/>
</dbReference>
<evidence type="ECO:0000256" key="3">
    <source>
        <dbReference type="ARBA" id="ARBA00022946"/>
    </source>
</evidence>
<dbReference type="InterPro" id="IPR013780">
    <property type="entry name" value="Glyco_hydro_b"/>
</dbReference>
<dbReference type="InterPro" id="IPR006047">
    <property type="entry name" value="GH13_cat_dom"/>
</dbReference>
<proteinExistence type="inferred from homology"/>
<keyword evidence="3" id="KW-0809">Transit peptide</keyword>
<dbReference type="AlphaFoldDB" id="A0A532UYX5"/>
<dbReference type="GO" id="GO:0019156">
    <property type="term" value="F:isoamylase activity"/>
    <property type="evidence" value="ECO:0007669"/>
    <property type="project" value="UniProtKB-ARBA"/>
</dbReference>
<evidence type="ECO:0000256" key="2">
    <source>
        <dbReference type="ARBA" id="ARBA00022801"/>
    </source>
</evidence>
<evidence type="ECO:0000313" key="7">
    <source>
        <dbReference type="Proteomes" id="UP000319619"/>
    </source>
</evidence>
<dbReference type="Gene3D" id="2.60.40.1180">
    <property type="entry name" value="Golgi alpha-mannosidase II"/>
    <property type="match status" value="1"/>
</dbReference>
<keyword evidence="4" id="KW-0326">Glycosidase</keyword>
<dbReference type="SUPFAM" id="SSF51445">
    <property type="entry name" value="(Trans)glycosidases"/>
    <property type="match status" value="1"/>
</dbReference>
<reference evidence="6 7" key="1">
    <citation type="submission" date="2017-06" db="EMBL/GenBank/DDBJ databases">
        <title>Novel microbial phyla capable of carbon fixation and sulfur reduction in deep-sea sediments.</title>
        <authorList>
            <person name="Huang J."/>
            <person name="Baker B."/>
            <person name="Wang Y."/>
        </authorList>
    </citation>
    <scope>NUCLEOTIDE SEQUENCE [LARGE SCALE GENOMIC DNA]</scope>
    <source>
        <strain evidence="6">B3_LCP</strain>
    </source>
</reference>
<dbReference type="Pfam" id="PF00128">
    <property type="entry name" value="Alpha-amylase"/>
    <property type="match status" value="1"/>
</dbReference>
<evidence type="ECO:0000256" key="1">
    <source>
        <dbReference type="ARBA" id="ARBA00008061"/>
    </source>
</evidence>
<dbReference type="Pfam" id="PF02922">
    <property type="entry name" value="CBM_48"/>
    <property type="match status" value="1"/>
</dbReference>
<dbReference type="SUPFAM" id="SSF51011">
    <property type="entry name" value="Glycosyl hydrolase domain"/>
    <property type="match status" value="1"/>
</dbReference>
<dbReference type="FunFam" id="3.20.20.80:FF:000054">
    <property type="entry name" value="Glycogen debranching enzyme"/>
    <property type="match status" value="1"/>
</dbReference>
<evidence type="ECO:0000256" key="4">
    <source>
        <dbReference type="ARBA" id="ARBA00023295"/>
    </source>
</evidence>
<dbReference type="InterPro" id="IPR017853">
    <property type="entry name" value="GH"/>
</dbReference>
<dbReference type="Gene3D" id="2.60.40.10">
    <property type="entry name" value="Immunoglobulins"/>
    <property type="match status" value="1"/>
</dbReference>
<dbReference type="InterPro" id="IPR013783">
    <property type="entry name" value="Ig-like_fold"/>
</dbReference>
<keyword evidence="2" id="KW-0378">Hydrolase</keyword>
<gene>
    <name evidence="6" type="primary">glgX</name>
    <name evidence="6" type="ORF">CEE37_10305</name>
</gene>
<dbReference type="NCBIfam" id="TIGR02100">
    <property type="entry name" value="glgX_debranch"/>
    <property type="match status" value="1"/>
</dbReference>
<protein>
    <submittedName>
        <fullName evidence="6">Glycogen debranching enzyme GlgX</fullName>
    </submittedName>
</protein>
<feature type="domain" description="Glycosyl hydrolase family 13 catalytic" evidence="5">
    <location>
        <begin position="166"/>
        <end position="590"/>
    </location>
</feature>
<dbReference type="InterPro" id="IPR014756">
    <property type="entry name" value="Ig_E-set"/>
</dbReference>
<dbReference type="CDD" id="cd02856">
    <property type="entry name" value="E_set_GDE_Isoamylase_N"/>
    <property type="match status" value="1"/>
</dbReference>
<dbReference type="GO" id="GO:0005980">
    <property type="term" value="P:glycogen catabolic process"/>
    <property type="evidence" value="ECO:0007669"/>
    <property type="project" value="InterPro"/>
</dbReference>
<accession>A0A532UYX5</accession>
<dbReference type="InterPro" id="IPR011837">
    <property type="entry name" value="Glycogen_debranch_GlgX"/>
</dbReference>
<dbReference type="CDD" id="cd11326">
    <property type="entry name" value="AmyAc_Glg_debranch"/>
    <property type="match status" value="1"/>
</dbReference>
<evidence type="ECO:0000313" key="6">
    <source>
        <dbReference type="EMBL" id="TKJ40118.1"/>
    </source>
</evidence>
<dbReference type="InterPro" id="IPR004193">
    <property type="entry name" value="Glyco_hydro_13_N"/>
</dbReference>
<dbReference type="SUPFAM" id="SSF81296">
    <property type="entry name" value="E set domains"/>
    <property type="match status" value="1"/>
</dbReference>
<dbReference type="EMBL" id="NJBN01000006">
    <property type="protein sequence ID" value="TKJ40118.1"/>
    <property type="molecule type" value="Genomic_DNA"/>
</dbReference>
<comment type="caution">
    <text evidence="6">The sequence shown here is derived from an EMBL/GenBank/DDBJ whole genome shotgun (WGS) entry which is preliminary data.</text>
</comment>
<dbReference type="GO" id="GO:0004135">
    <property type="term" value="F:amylo-alpha-1,6-glucosidase activity"/>
    <property type="evidence" value="ECO:0007669"/>
    <property type="project" value="InterPro"/>
</dbReference>
<dbReference type="InterPro" id="IPR044505">
    <property type="entry name" value="GlgX_Isoamylase_N_E_set"/>
</dbReference>
<dbReference type="InterPro" id="IPR048650">
    <property type="entry name" value="ISOA1-3-like_C"/>
</dbReference>
<evidence type="ECO:0000259" key="5">
    <source>
        <dbReference type="SMART" id="SM00642"/>
    </source>
</evidence>
<dbReference type="Pfam" id="PF21156">
    <property type="entry name" value="ISOA1-3_C"/>
    <property type="match status" value="1"/>
</dbReference>
<organism evidence="6 7">
    <name type="scientific">candidate division LCP-89 bacterium B3_LCP</name>
    <dbReference type="NCBI Taxonomy" id="2012998"/>
    <lineage>
        <taxon>Bacteria</taxon>
        <taxon>Pseudomonadati</taxon>
        <taxon>Bacteria division LCP-89</taxon>
    </lineage>
</organism>
<dbReference type="SMART" id="SM00642">
    <property type="entry name" value="Aamy"/>
    <property type="match status" value="1"/>
</dbReference>
<sequence length="715" mass="81303">MSNHQLFLEQDITITRGKPLPLGPTIERDGINFALFSRHATSVTLILFLPGEDNPYAEFHLDPLLNKTGDVWHTLLIGINPKIEYGYRVDMQPNVSKHIHSYDPSVILVDPYAKTLTGGETWGELNKGQQSQPKGKSRRSLITDQQFDWGSDTPLNLPFLESIIYEVHVRGFTRHPSSCAKQPGTFAGVKEKIPHLQELGITAVELLPINEFEETDSNMINPFTGERLLNYWGYNSINYFAPKASYASNPNLGSQVNEFKSLVKALHEANIEVIVDVVFNHTSEGDERGKTHSFRGLDNSVYYIIDPVSGEYKNFTGCGNTFNCNHPVVRDMILECLRYWVIEMHVDGFRFDLASILGRGRDGEILDNPPIIERIAADPVLRNTKLIAEPWDAAGIYQVGMFPSGHRWAEWNGKYRDDVRKFVKSDPGMVPLLAKRLMGSPDLYKDENRSSYHSVNFITCHDGFTLNDLVSYNEKHNEDNGEDGRDGSNQNDSWNCGVEDPFGLKLLNSPDIVIPAEIAFLRDRQVRNFATLLMLSRGVPMILAGDEFGRTQKGNNNAYCQDNEISWIDWDLIEKNAGLLRFFKLLIKFRKDHSVFRHDEFAVPDETTGSAVVWHGEKLRQPDWNYESHCLAMQITEKCLDFSGGIIDIYLATNAHWEPSNFQLPVLSDERKWYRKIDTMLKNPDDILENDNEIITESQIEYNVGPRSVVVLIGK</sequence>
<name>A0A532UYX5_UNCL8</name>
<dbReference type="PANTHER" id="PTHR43002">
    <property type="entry name" value="GLYCOGEN DEBRANCHING ENZYME"/>
    <property type="match status" value="1"/>
</dbReference>
<dbReference type="Proteomes" id="UP000319619">
    <property type="component" value="Unassembled WGS sequence"/>
</dbReference>